<gene>
    <name evidence="1" type="ORF">BO222_03540</name>
</gene>
<sequence>MLRMSIDAKRYWNEKEQLFVTIPKHDLELEHSLSAISKWESKWHKSFFSTPDKTKDEILHYITCMSKKEIDPVVILGLRDTDIEKINDYINDPMTATTFGGSKNPGAKRIITTELIYYWMISLNIPFECEHWHINRLITLINVCSEESKQHKPMSKKDLIARNRALNAQRRAALKTKG</sequence>
<proteinExistence type="predicted"/>
<dbReference type="AlphaFoldDB" id="A0A1U7NHK5"/>
<protein>
    <submittedName>
        <fullName evidence="1">Uncharacterized protein</fullName>
    </submittedName>
</protein>
<evidence type="ECO:0000313" key="1">
    <source>
        <dbReference type="EMBL" id="OLU41306.1"/>
    </source>
</evidence>
<dbReference type="RefSeq" id="WP_075818404.1">
    <property type="nucleotide sequence ID" value="NZ_CAPNHH010000034.1"/>
</dbReference>
<reference evidence="1 2" key="1">
    <citation type="submission" date="2016-11" db="EMBL/GenBank/DDBJ databases">
        <title>Description of two novel members of the family Erysipelotrichaceae: Ileibacterium lipovorans gen. nov., sp. nov. and Dubosiella newyorkensis, gen. nov., sp. nov.</title>
        <authorList>
            <person name="Cox L.M."/>
            <person name="Sohn J."/>
            <person name="Tyrrell K.L."/>
            <person name="Citron D.M."/>
            <person name="Lawson P.A."/>
            <person name="Patel N.B."/>
            <person name="Iizumi T."/>
            <person name="Perez-Perez G.I."/>
            <person name="Goldstein E.J."/>
            <person name="Blaser M.J."/>
        </authorList>
    </citation>
    <scope>NUCLEOTIDE SEQUENCE [LARGE SCALE GENOMIC DNA]</scope>
    <source>
        <strain evidence="1 2">NYU-BL-A3</strain>
    </source>
</reference>
<comment type="caution">
    <text evidence="1">The sequence shown here is derived from an EMBL/GenBank/DDBJ whole genome shotgun (WGS) entry which is preliminary data.</text>
</comment>
<dbReference type="OrthoDB" id="2058974at2"/>
<dbReference type="EMBL" id="MPJW01000088">
    <property type="protein sequence ID" value="OLU41306.1"/>
    <property type="molecule type" value="Genomic_DNA"/>
</dbReference>
<name>A0A1U7NHK5_9FIRM</name>
<evidence type="ECO:0000313" key="2">
    <source>
        <dbReference type="Proteomes" id="UP000186341"/>
    </source>
</evidence>
<dbReference type="Proteomes" id="UP000186341">
    <property type="component" value="Unassembled WGS sequence"/>
</dbReference>
<keyword evidence="2" id="KW-1185">Reference proteome</keyword>
<accession>A0A1U7NHK5</accession>
<organism evidence="1 2">
    <name type="scientific">Ileibacterium valens</name>
    <dbReference type="NCBI Taxonomy" id="1862668"/>
    <lineage>
        <taxon>Bacteria</taxon>
        <taxon>Bacillati</taxon>
        <taxon>Bacillota</taxon>
        <taxon>Erysipelotrichia</taxon>
        <taxon>Erysipelotrichales</taxon>
        <taxon>Erysipelotrichaceae</taxon>
        <taxon>Ileibacterium</taxon>
    </lineage>
</organism>
<dbReference type="GeneID" id="82202296"/>